<dbReference type="AlphaFoldDB" id="A0A836FGI8"/>
<feature type="region of interest" description="Disordered" evidence="1">
    <location>
        <begin position="160"/>
        <end position="192"/>
    </location>
</feature>
<feature type="domain" description="Double jelly roll-like" evidence="2">
    <location>
        <begin position="1023"/>
        <end position="1074"/>
    </location>
</feature>
<evidence type="ECO:0000259" key="2">
    <source>
        <dbReference type="Pfam" id="PF21738"/>
    </source>
</evidence>
<reference evidence="3" key="1">
    <citation type="submission" date="2020-02" db="EMBL/GenBank/DDBJ databases">
        <title>Relaxed selection underlies rapid genomic changes in the transitions from sociality to social parasitism in ants.</title>
        <authorList>
            <person name="Bi X."/>
        </authorList>
    </citation>
    <scope>NUCLEOTIDE SEQUENCE</scope>
    <source>
        <strain evidence="3">BGI-DK2014c</strain>
        <tissue evidence="3">Whole body</tissue>
    </source>
</reference>
<dbReference type="PANTHER" id="PTHR36159:SF1">
    <property type="entry name" value="RETROVIRUS-RELATED POL POLYPROTEIN FROM TRANSPOSON 412-LIKE PROTEIN"/>
    <property type="match status" value="1"/>
</dbReference>
<dbReference type="PANTHER" id="PTHR36159">
    <property type="entry name" value="PROTEIN CBG23766"/>
    <property type="match status" value="1"/>
</dbReference>
<organism evidence="3 4">
    <name type="scientific">Pseudoatta argentina</name>
    <dbReference type="NCBI Taxonomy" id="621737"/>
    <lineage>
        <taxon>Eukaryota</taxon>
        <taxon>Metazoa</taxon>
        <taxon>Ecdysozoa</taxon>
        <taxon>Arthropoda</taxon>
        <taxon>Hexapoda</taxon>
        <taxon>Insecta</taxon>
        <taxon>Pterygota</taxon>
        <taxon>Neoptera</taxon>
        <taxon>Endopterygota</taxon>
        <taxon>Hymenoptera</taxon>
        <taxon>Apocrita</taxon>
        <taxon>Aculeata</taxon>
        <taxon>Formicoidea</taxon>
        <taxon>Formicidae</taxon>
        <taxon>Myrmicinae</taxon>
        <taxon>Pseudoatta</taxon>
    </lineage>
</organism>
<dbReference type="Gene3D" id="3.40.395.10">
    <property type="entry name" value="Adenoviral Proteinase, Chain A"/>
    <property type="match status" value="1"/>
</dbReference>
<dbReference type="EMBL" id="JAANIA010000361">
    <property type="protein sequence ID" value="KAG5324763.1"/>
    <property type="molecule type" value="Genomic_DNA"/>
</dbReference>
<dbReference type="Proteomes" id="UP000668214">
    <property type="component" value="Unassembled WGS sequence"/>
</dbReference>
<name>A0A836FGI8_9HYME</name>
<dbReference type="Pfam" id="PF21738">
    <property type="entry name" value="DJR-like_dom"/>
    <property type="match status" value="3"/>
</dbReference>
<evidence type="ECO:0000313" key="4">
    <source>
        <dbReference type="Proteomes" id="UP000668214"/>
    </source>
</evidence>
<proteinExistence type="predicted"/>
<sequence length="1087" mass="125196">MSRACDASMPRCRPFARRAAYWWSEELAGLRRATVAARRVYTCRRRRGTDAEVEVAAGALREARNAFRATIRRAKADAWRELVSSLDKNPWGRPYKIVTKQFRPWAPPITETLDAQFLEDVVAALFPTRERDIPERVGPPSGWTEELSVTGVEMKEAFGSLSGRPRAPGPSGVHGRANLPAGRCGKTAGANHRCPHRPAPVPGWSRFIPRSVRLPGGLGLRVAPAKTEALFFHDGKSGVPPRAHIVVDDVRVPVGPTIKYLGLTVDGRWGFVEHFPRLGRRADALLGLMPNLRGPNESVRRAYMHAVLSWALYGAPVWSGKALTSRRIKERLHSVQRRLALRICRAYRTVSYAAAMVLAGIPPAEYVADALAETYARVKAIRLRGGIVTPETVDRLRGNVRRRVFGEWRATLENGPPTTGVRTVEAILPCLEEWVGRGWGGLSFHATQVLTRHGCFGEYLCRIGKEPNARCHHCDGDWDTAQHTLEACPAWREFAMTCQIKKFETLNDISINIYINEKGILPIRLVNQKKRLISSQFTKKKHKKYFCDRKIIIIIIINAWFLFRCLHYFASTKLELYIEDYGKLNDCAIKLPSQDDKWLSFDNYCRKERVPFVVKLEKPIYKGMCILDISKTCLYEFHHEREKYKMMYTDTDTHIPYIIECDIMKHDINRFDMSDYSIDNLYAIPLANKKIPGLIKNENNFRSPRTRLEKRLARGVRGINRAAATVVWAAMQTKTIICMNLKTKKKKNKRIFPSETSKRNSNYMKLQLANRMRILYFRGIFTRTTLPVEGVRQNENGIVNLDNAERPGLHWVAYAKRRNRVVYFDSFGNFRPPKELEQYLANSVIEYPICIVKIEIHTYNPYPNTTFGYSDEIRIMSMTLENNCVAFMFDEIRYEFCVPLNMLLGFCKDYLIQARNDYNCLVRNPVTEPEIELFKMQWRCKICMSILCYRIRLCIHEPSKRRFREAAYIIFVLQTGRKNIMSQDVNVFDDCNLSNVKLYLNSTFYPYDDLNLDFGKKRYSPCFIEKGSFVIIDCSRQNESVKSATVDVRIEFDRKENVPVNTSAYRLIIHDRIIEYCPLSNVVRKSV</sequence>
<evidence type="ECO:0000256" key="1">
    <source>
        <dbReference type="SAM" id="MobiDB-lite"/>
    </source>
</evidence>
<feature type="domain" description="Double jelly roll-like" evidence="2">
    <location>
        <begin position="966"/>
        <end position="1020"/>
    </location>
</feature>
<comment type="caution">
    <text evidence="3">The sequence shown here is derived from an EMBL/GenBank/DDBJ whole genome shotgun (WGS) entry which is preliminary data.</text>
</comment>
<gene>
    <name evidence="3" type="primary">Po14_0</name>
    <name evidence="3" type="ORF">G6Z78_0013129</name>
</gene>
<protein>
    <submittedName>
        <fullName evidence="3">PO14 protein</fullName>
    </submittedName>
</protein>
<accession>A0A836FGI8</accession>
<feature type="domain" description="Double jelly roll-like" evidence="2">
    <location>
        <begin position="894"/>
        <end position="940"/>
    </location>
</feature>
<feature type="non-terminal residue" evidence="3">
    <location>
        <position position="1"/>
    </location>
</feature>
<dbReference type="InterPro" id="IPR049512">
    <property type="entry name" value="DJR-like_dom"/>
</dbReference>
<feature type="non-terminal residue" evidence="3">
    <location>
        <position position="1087"/>
    </location>
</feature>
<keyword evidence="4" id="KW-1185">Reference proteome</keyword>
<evidence type="ECO:0000313" key="3">
    <source>
        <dbReference type="EMBL" id="KAG5324763.1"/>
    </source>
</evidence>